<dbReference type="Proteomes" id="UP000232722">
    <property type="component" value="Unassembled WGS sequence"/>
</dbReference>
<dbReference type="EMBL" id="LLXJ01011547">
    <property type="protein sequence ID" value="PKB92297.1"/>
    <property type="molecule type" value="Genomic_DNA"/>
</dbReference>
<accession>A0A2N0NCK1</accession>
<evidence type="ECO:0000313" key="1">
    <source>
        <dbReference type="EMBL" id="PKB92297.1"/>
    </source>
</evidence>
<proteinExistence type="predicted"/>
<reference evidence="1 2" key="1">
    <citation type="submission" date="2016-04" db="EMBL/GenBank/DDBJ databases">
        <title>Genome analyses suggest a sexual origin of heterokaryosis in a supposedly ancient asexual fungus.</title>
        <authorList>
            <person name="Ropars J."/>
            <person name="Sedzielewska K."/>
            <person name="Noel J."/>
            <person name="Charron P."/>
            <person name="Farinelli L."/>
            <person name="Marton T."/>
            <person name="Kruger M."/>
            <person name="Pelin A."/>
            <person name="Brachmann A."/>
            <person name="Corradi N."/>
        </authorList>
    </citation>
    <scope>NUCLEOTIDE SEQUENCE [LARGE SCALE GENOMIC DNA]</scope>
    <source>
        <strain evidence="1 2">A5</strain>
    </source>
</reference>
<sequence length="129" mass="15212">MLVKDDKMGAQKAIQGVKFEVELYSNRRCWFKELIYYNSTKIDLMLLDSVKDCFVNSNGGVFRVKNYLKILPTYKVLWNRKVWGISSNKCPRCSIETETWEHIWICGKNDVNNTEYEIFVEEVLNKSIV</sequence>
<reference evidence="1 2" key="2">
    <citation type="submission" date="2017-09" db="EMBL/GenBank/DDBJ databases">
        <title>Extensive intraspecific genome diversity in a model arbuscular mycorrhizal fungus.</title>
        <authorList>
            <person name="Chen E.C."/>
            <person name="Morin E."/>
            <person name="Beaudet D."/>
            <person name="Noel J."/>
            <person name="Ndikumana S."/>
            <person name="Charron P."/>
            <person name="St-Onge C."/>
            <person name="Giorgi J."/>
            <person name="Grigoriev I.V."/>
            <person name="Roux C."/>
            <person name="Martin F.M."/>
            <person name="Corradi N."/>
        </authorList>
    </citation>
    <scope>NUCLEOTIDE SEQUENCE [LARGE SCALE GENOMIC DNA]</scope>
    <source>
        <strain evidence="1 2">A5</strain>
    </source>
</reference>
<evidence type="ECO:0000313" key="2">
    <source>
        <dbReference type="Proteomes" id="UP000232722"/>
    </source>
</evidence>
<dbReference type="AlphaFoldDB" id="A0A2N0NCK1"/>
<name>A0A2N0NCK1_9GLOM</name>
<comment type="caution">
    <text evidence="1">The sequence shown here is derived from an EMBL/GenBank/DDBJ whole genome shotgun (WGS) entry which is preliminary data.</text>
</comment>
<gene>
    <name evidence="1" type="ORF">RhiirA5_445198</name>
</gene>
<dbReference type="VEuPathDB" id="FungiDB:RhiirA1_475479"/>
<organism evidence="1 2">
    <name type="scientific">Rhizophagus irregularis</name>
    <dbReference type="NCBI Taxonomy" id="588596"/>
    <lineage>
        <taxon>Eukaryota</taxon>
        <taxon>Fungi</taxon>
        <taxon>Fungi incertae sedis</taxon>
        <taxon>Mucoromycota</taxon>
        <taxon>Glomeromycotina</taxon>
        <taxon>Glomeromycetes</taxon>
        <taxon>Glomerales</taxon>
        <taxon>Glomeraceae</taxon>
        <taxon>Rhizophagus</taxon>
    </lineage>
</organism>
<protein>
    <submittedName>
        <fullName evidence="1">Uncharacterized protein</fullName>
    </submittedName>
</protein>